<gene>
    <name evidence="1" type="ORF">E2C01_031435</name>
</gene>
<reference evidence="1 2" key="1">
    <citation type="submission" date="2019-05" db="EMBL/GenBank/DDBJ databases">
        <title>Another draft genome of Portunus trituberculatus and its Hox gene families provides insights of decapod evolution.</title>
        <authorList>
            <person name="Jeong J.-H."/>
            <person name="Song I."/>
            <person name="Kim S."/>
            <person name="Choi T."/>
            <person name="Kim D."/>
            <person name="Ryu S."/>
            <person name="Kim W."/>
        </authorList>
    </citation>
    <scope>NUCLEOTIDE SEQUENCE [LARGE SCALE GENOMIC DNA]</scope>
    <source>
        <tissue evidence="1">Muscle</tissue>
    </source>
</reference>
<protein>
    <submittedName>
        <fullName evidence="1">Uncharacterized protein</fullName>
    </submittedName>
</protein>
<accession>A0A5B7EST2</accession>
<name>A0A5B7EST2_PORTR</name>
<dbReference type="AlphaFoldDB" id="A0A5B7EST2"/>
<proteinExistence type="predicted"/>
<comment type="caution">
    <text evidence="1">The sequence shown here is derived from an EMBL/GenBank/DDBJ whole genome shotgun (WGS) entry which is preliminary data.</text>
</comment>
<evidence type="ECO:0000313" key="2">
    <source>
        <dbReference type="Proteomes" id="UP000324222"/>
    </source>
</evidence>
<dbReference type="Proteomes" id="UP000324222">
    <property type="component" value="Unassembled WGS sequence"/>
</dbReference>
<dbReference type="EMBL" id="VSRR010003928">
    <property type="protein sequence ID" value="MPC37940.1"/>
    <property type="molecule type" value="Genomic_DNA"/>
</dbReference>
<sequence>MLAAISSLSPLLPSAAATPPHLNCHHSAPFLEPPLSPPQKCLLSNRSTPLVFPSPAHLNPLRLSSPVAITITPPCLPLPPLPRILRCAVSGP</sequence>
<keyword evidence="2" id="KW-1185">Reference proteome</keyword>
<organism evidence="1 2">
    <name type="scientific">Portunus trituberculatus</name>
    <name type="common">Swimming crab</name>
    <name type="synonym">Neptunus trituberculatus</name>
    <dbReference type="NCBI Taxonomy" id="210409"/>
    <lineage>
        <taxon>Eukaryota</taxon>
        <taxon>Metazoa</taxon>
        <taxon>Ecdysozoa</taxon>
        <taxon>Arthropoda</taxon>
        <taxon>Crustacea</taxon>
        <taxon>Multicrustacea</taxon>
        <taxon>Malacostraca</taxon>
        <taxon>Eumalacostraca</taxon>
        <taxon>Eucarida</taxon>
        <taxon>Decapoda</taxon>
        <taxon>Pleocyemata</taxon>
        <taxon>Brachyura</taxon>
        <taxon>Eubrachyura</taxon>
        <taxon>Portunoidea</taxon>
        <taxon>Portunidae</taxon>
        <taxon>Portuninae</taxon>
        <taxon>Portunus</taxon>
    </lineage>
</organism>
<evidence type="ECO:0000313" key="1">
    <source>
        <dbReference type="EMBL" id="MPC37940.1"/>
    </source>
</evidence>